<evidence type="ECO:0000256" key="2">
    <source>
        <dbReference type="ARBA" id="ARBA00022747"/>
    </source>
</evidence>
<keyword evidence="6" id="KW-0378">Hydrolase</keyword>
<evidence type="ECO:0000259" key="5">
    <source>
        <dbReference type="Pfam" id="PF01420"/>
    </source>
</evidence>
<accession>A0A248TFP4</accession>
<protein>
    <submittedName>
        <fullName evidence="6">Restriction endonuclease subunit S</fullName>
    </submittedName>
</protein>
<dbReference type="InterPro" id="IPR044946">
    <property type="entry name" value="Restrct_endonuc_typeI_TRD_sf"/>
</dbReference>
<comment type="similarity">
    <text evidence="1">Belongs to the type-I restriction system S methylase family.</text>
</comment>
<organism evidence="6 7">
    <name type="scientific">Cytobacillus kochii</name>
    <dbReference type="NCBI Taxonomy" id="859143"/>
    <lineage>
        <taxon>Bacteria</taxon>
        <taxon>Bacillati</taxon>
        <taxon>Bacillota</taxon>
        <taxon>Bacilli</taxon>
        <taxon>Bacillales</taxon>
        <taxon>Bacillaceae</taxon>
        <taxon>Cytobacillus</taxon>
    </lineage>
</organism>
<evidence type="ECO:0000256" key="4">
    <source>
        <dbReference type="SAM" id="Coils"/>
    </source>
</evidence>
<gene>
    <name evidence="6" type="ORF">CKF48_06500</name>
</gene>
<dbReference type="SUPFAM" id="SSF116734">
    <property type="entry name" value="DNA methylase specificity domain"/>
    <property type="match status" value="2"/>
</dbReference>
<sequence length="409" mass="46016">MGNKKVPEIRFKGFNEEWEQCKLDKLAEFSKGSGYSKGDLAKEGKPIILYGRLYTKYESVIESVDTFAIEKGKTIFSNGNEVIVPSSGESSEDIARASFVSKPGIILGGDINIVRPNKDIDHIFLALTISNGKQQKELSKRAQGKSIVHLHNSDLKEVNLIFPKRVEQTRIGNFFKQLDERIALGQQELDTLKQTKQGFLQKMFPKEGETVPEVRFPGFSGEWEECKVNDFSATTLGGGTPKTSINEYWNGDIPWIQSSDVVEHQVSNVLAKKKITKLGLQNSATKLIPENSIAIVTRVGVGKIALMNYSYTTSQDFLSLSNLKVDEWFGVYSLYKLLQKELTKVQGTSIKGITKNELLEKVIIFPNNIEEQTQIGNFFKQLDETIALQQKELDALKETKKAFLQKMFI</sequence>
<dbReference type="Gene3D" id="3.90.220.20">
    <property type="entry name" value="DNA methylase specificity domains"/>
    <property type="match status" value="2"/>
</dbReference>
<dbReference type="AlphaFoldDB" id="A0A248TFP4"/>
<dbReference type="PANTHER" id="PTHR30408:SF13">
    <property type="entry name" value="TYPE I RESTRICTION ENZYME HINDI SPECIFICITY SUBUNIT"/>
    <property type="match status" value="1"/>
</dbReference>
<dbReference type="Gene3D" id="1.10.287.1120">
    <property type="entry name" value="Bipartite methylase S protein"/>
    <property type="match status" value="1"/>
</dbReference>
<feature type="domain" description="Type I restriction modification DNA specificity" evidence="5">
    <location>
        <begin position="15"/>
        <end position="194"/>
    </location>
</feature>
<name>A0A248TFP4_9BACI</name>
<dbReference type="Pfam" id="PF01420">
    <property type="entry name" value="Methylase_S"/>
    <property type="match status" value="2"/>
</dbReference>
<dbReference type="PANTHER" id="PTHR30408">
    <property type="entry name" value="TYPE-1 RESTRICTION ENZYME ECOKI SPECIFICITY PROTEIN"/>
    <property type="match status" value="1"/>
</dbReference>
<keyword evidence="3" id="KW-0238">DNA-binding</keyword>
<dbReference type="KEGG" id="bko:CKF48_06500"/>
<dbReference type="GO" id="GO:0003677">
    <property type="term" value="F:DNA binding"/>
    <property type="evidence" value="ECO:0007669"/>
    <property type="project" value="UniProtKB-KW"/>
</dbReference>
<dbReference type="GO" id="GO:0004519">
    <property type="term" value="F:endonuclease activity"/>
    <property type="evidence" value="ECO:0007669"/>
    <property type="project" value="UniProtKB-KW"/>
</dbReference>
<evidence type="ECO:0000313" key="7">
    <source>
        <dbReference type="Proteomes" id="UP000215137"/>
    </source>
</evidence>
<keyword evidence="6" id="KW-0540">Nuclease</keyword>
<proteinExistence type="inferred from homology"/>
<keyword evidence="7" id="KW-1185">Reference proteome</keyword>
<dbReference type="RefSeq" id="WP_095370580.1">
    <property type="nucleotide sequence ID" value="NZ_CP022983.1"/>
</dbReference>
<keyword evidence="2" id="KW-0680">Restriction system</keyword>
<dbReference type="EMBL" id="CP022983">
    <property type="protein sequence ID" value="ASV67005.1"/>
    <property type="molecule type" value="Genomic_DNA"/>
</dbReference>
<dbReference type="CDD" id="cd17513">
    <property type="entry name" value="RMtype1_S_AveSPN6ORF1907P_TRD2-CR2_like"/>
    <property type="match status" value="1"/>
</dbReference>
<keyword evidence="6" id="KW-0255">Endonuclease</keyword>
<dbReference type="REBASE" id="216267">
    <property type="entry name" value="S.BkoBDGP4ORF6505P"/>
</dbReference>
<dbReference type="GO" id="GO:0009307">
    <property type="term" value="P:DNA restriction-modification system"/>
    <property type="evidence" value="ECO:0007669"/>
    <property type="project" value="UniProtKB-KW"/>
</dbReference>
<reference evidence="6 7" key="1">
    <citation type="submission" date="2017-08" db="EMBL/GenBank/DDBJ databases">
        <title>Complete Genome Sequence of Bacillus kochii Oregon-R-modENCODE STRAIN BDGP4, isolated from Drosophila melanogaster gut.</title>
        <authorList>
            <person name="Wan K.H."/>
            <person name="Yu C."/>
            <person name="Park S."/>
            <person name="Hammonds A.S."/>
            <person name="Booth B.W."/>
            <person name="Celniker S.E."/>
        </authorList>
    </citation>
    <scope>NUCLEOTIDE SEQUENCE [LARGE SCALE GENOMIC DNA]</scope>
    <source>
        <strain evidence="6 7">BDGP4</strain>
    </source>
</reference>
<feature type="domain" description="Type I restriction modification DNA specificity" evidence="5">
    <location>
        <begin position="222"/>
        <end position="397"/>
    </location>
</feature>
<dbReference type="OrthoDB" id="9795776at2"/>
<dbReference type="Proteomes" id="UP000215137">
    <property type="component" value="Chromosome"/>
</dbReference>
<evidence type="ECO:0000256" key="1">
    <source>
        <dbReference type="ARBA" id="ARBA00010923"/>
    </source>
</evidence>
<dbReference type="InterPro" id="IPR052021">
    <property type="entry name" value="Type-I_RS_S_subunit"/>
</dbReference>
<evidence type="ECO:0000256" key="3">
    <source>
        <dbReference type="ARBA" id="ARBA00023125"/>
    </source>
</evidence>
<dbReference type="InterPro" id="IPR000055">
    <property type="entry name" value="Restrct_endonuc_typeI_TRD"/>
</dbReference>
<feature type="coiled-coil region" evidence="4">
    <location>
        <begin position="379"/>
        <end position="406"/>
    </location>
</feature>
<evidence type="ECO:0000313" key="6">
    <source>
        <dbReference type="EMBL" id="ASV67005.1"/>
    </source>
</evidence>
<keyword evidence="4" id="KW-0175">Coiled coil</keyword>